<dbReference type="EMBL" id="WPHG01000001">
    <property type="protein sequence ID" value="MVA95652.1"/>
    <property type="molecule type" value="Genomic_DNA"/>
</dbReference>
<dbReference type="RefSeq" id="WP_156710551.1">
    <property type="nucleotide sequence ID" value="NZ_WPHG01000001.1"/>
</dbReference>
<gene>
    <name evidence="1" type="ORF">GN330_00085</name>
</gene>
<reference evidence="1 2" key="1">
    <citation type="submission" date="2019-12" db="EMBL/GenBank/DDBJ databases">
        <title>Nitratireductor arenosus sp. nov., Isolated from sea sand, Jeju island, South Korea.</title>
        <authorList>
            <person name="Kim W."/>
        </authorList>
    </citation>
    <scope>NUCLEOTIDE SEQUENCE [LARGE SCALE GENOMIC DNA]</scope>
    <source>
        <strain evidence="1 2">CAU 1489</strain>
    </source>
</reference>
<dbReference type="AlphaFoldDB" id="A0A844Q970"/>
<comment type="caution">
    <text evidence="1">The sequence shown here is derived from an EMBL/GenBank/DDBJ whole genome shotgun (WGS) entry which is preliminary data.</text>
</comment>
<keyword evidence="2" id="KW-1185">Reference proteome</keyword>
<proteinExistence type="predicted"/>
<evidence type="ECO:0000313" key="2">
    <source>
        <dbReference type="Proteomes" id="UP000463224"/>
    </source>
</evidence>
<sequence length="286" mass="32506">MNSTHNDINLTARLLSELPSTELMSRAFSAAFPTEANFLPQAEVTPSEMASSIQAICKELGLDPEVIFGGLSAVYAEGEQEKTKAGVHRIQTHEEFFSTCGRELQTSRTLRVTVVGPTFLEPNWWLSRSNADSDIEPDFTTTLKERIEGGDRLQKCEIILRNNFERYSDNLSEYVSGKTEWKKLISEMKGSMKRLFGQSGEKGPRIRCFDPGFLHLPHIFDDTVLIGTRATPRHKVRGGWKITDPEHVANEIERWTSMFHTYPQTQSEAVAKLRLFMEELENGYKE</sequence>
<evidence type="ECO:0000313" key="1">
    <source>
        <dbReference type="EMBL" id="MVA95652.1"/>
    </source>
</evidence>
<accession>A0A844Q970</accession>
<name>A0A844Q970_9HYPH</name>
<dbReference type="Proteomes" id="UP000463224">
    <property type="component" value="Unassembled WGS sequence"/>
</dbReference>
<protein>
    <submittedName>
        <fullName evidence="1">Uncharacterized protein</fullName>
    </submittedName>
</protein>
<organism evidence="1 2">
    <name type="scientific">Nitratireductor arenosus</name>
    <dbReference type="NCBI Taxonomy" id="2682096"/>
    <lineage>
        <taxon>Bacteria</taxon>
        <taxon>Pseudomonadati</taxon>
        <taxon>Pseudomonadota</taxon>
        <taxon>Alphaproteobacteria</taxon>
        <taxon>Hyphomicrobiales</taxon>
        <taxon>Phyllobacteriaceae</taxon>
        <taxon>Nitratireductor</taxon>
    </lineage>
</organism>